<feature type="binding site" evidence="9">
    <location>
        <position position="180"/>
    </location>
    <ligand>
        <name>Zn(2+)</name>
        <dbReference type="ChEBI" id="CHEBI:29105"/>
        <label>2</label>
    </ligand>
</feature>
<evidence type="ECO:0000256" key="9">
    <source>
        <dbReference type="HAMAP-Rule" id="MF_01152"/>
    </source>
</evidence>
<dbReference type="SUPFAM" id="SSF49493">
    <property type="entry name" value="HSP40/DnaJ peptide-binding domain"/>
    <property type="match status" value="2"/>
</dbReference>
<comment type="similarity">
    <text evidence="9">Belongs to the DnaJ family.</text>
</comment>
<dbReference type="PANTHER" id="PTHR43096:SF48">
    <property type="entry name" value="CHAPERONE PROTEIN DNAJ"/>
    <property type="match status" value="1"/>
</dbReference>
<feature type="binding site" evidence="9">
    <location>
        <position position="154"/>
    </location>
    <ligand>
        <name>Zn(2+)</name>
        <dbReference type="ChEBI" id="CHEBI:29105"/>
        <label>2</label>
    </ligand>
</feature>
<dbReference type="PROSITE" id="PS51188">
    <property type="entry name" value="ZF_CR"/>
    <property type="match status" value="1"/>
</dbReference>
<dbReference type="InterPro" id="IPR001623">
    <property type="entry name" value="DnaJ_domain"/>
</dbReference>
<keyword evidence="4 9" id="KW-0677">Repeat</keyword>
<dbReference type="CDD" id="cd06257">
    <property type="entry name" value="DnaJ"/>
    <property type="match status" value="1"/>
</dbReference>
<evidence type="ECO:0000256" key="10">
    <source>
        <dbReference type="PROSITE-ProRule" id="PRU00546"/>
    </source>
</evidence>
<keyword evidence="5 9" id="KW-0863">Zinc-finger</keyword>
<feature type="domain" description="CR-type" evidence="12">
    <location>
        <begin position="124"/>
        <end position="206"/>
    </location>
</feature>
<evidence type="ECO:0000256" key="4">
    <source>
        <dbReference type="ARBA" id="ARBA00022737"/>
    </source>
</evidence>
<dbReference type="NCBIfam" id="NF008035">
    <property type="entry name" value="PRK10767.1"/>
    <property type="match status" value="1"/>
</dbReference>
<evidence type="ECO:0000256" key="5">
    <source>
        <dbReference type="ARBA" id="ARBA00022771"/>
    </source>
</evidence>
<evidence type="ECO:0000256" key="7">
    <source>
        <dbReference type="ARBA" id="ARBA00023016"/>
    </source>
</evidence>
<dbReference type="PROSITE" id="PS50076">
    <property type="entry name" value="DNAJ_2"/>
    <property type="match status" value="1"/>
</dbReference>
<keyword evidence="6 9" id="KW-0862">Zinc</keyword>
<name>A0ABP7ZW81_9MICO</name>
<keyword evidence="3 9" id="KW-0479">Metal-binding</keyword>
<keyword evidence="8 9" id="KW-0143">Chaperone</keyword>
<comment type="caution">
    <text evidence="13">The sequence shown here is derived from an EMBL/GenBank/DDBJ whole genome shotgun (WGS) entry which is preliminary data.</text>
</comment>
<dbReference type="Gene3D" id="2.60.260.20">
    <property type="entry name" value="Urease metallochaperone UreE, N-terminal domain"/>
    <property type="match status" value="2"/>
</dbReference>
<feature type="binding site" evidence="9">
    <location>
        <position position="197"/>
    </location>
    <ligand>
        <name>Zn(2+)</name>
        <dbReference type="ChEBI" id="CHEBI:29105"/>
        <label>1</label>
    </ligand>
</feature>
<evidence type="ECO:0000259" key="12">
    <source>
        <dbReference type="PROSITE" id="PS51188"/>
    </source>
</evidence>
<evidence type="ECO:0000313" key="14">
    <source>
        <dbReference type="Proteomes" id="UP001501079"/>
    </source>
</evidence>
<keyword evidence="7 9" id="KW-0346">Stress response</keyword>
<dbReference type="InterPro" id="IPR008971">
    <property type="entry name" value="HSP40/DnaJ_pept-bd"/>
</dbReference>
<evidence type="ECO:0000259" key="11">
    <source>
        <dbReference type="PROSITE" id="PS50076"/>
    </source>
</evidence>
<evidence type="ECO:0000256" key="8">
    <source>
        <dbReference type="ARBA" id="ARBA00023186"/>
    </source>
</evidence>
<sequence>MAADHYEVLGVDRDASPDEIKKAYRRLARELHPDVNPSPEAAERFKLVTHAYDVLSDPQQRQQYDLGPQAGPFGGGAQGFGGFEDIFSTFFGGGGGSRGPKSRRERGQDALLRVEIDLADVIFGAHRDLEVDTAVVCDRCQGSCCEPGTHPVTCDICNGTGSIQRSVRSLLGNVMTSSPCGTCRGYGTIIATPCVTCQGQGRVRARKTIPVDIPAGVDTGLRLQLPGHGEVGPAGGANGDLYLEIKVKHDDVFSRDGDDLLATLEVSMPDAILGTTTSFHALDGDVDIELRPGTQSAEIITVKNRGITHLRGNGRGDLRIGVQVVTPTKLGRSERELIERFAQQYKGDKPRLSQFQQGLFAKIRDRFLNL</sequence>
<dbReference type="RefSeq" id="WP_344752352.1">
    <property type="nucleotide sequence ID" value="NZ_BAABBW010000002.1"/>
</dbReference>
<dbReference type="InterPro" id="IPR001305">
    <property type="entry name" value="HSP_DnaJ_Cys-rich_dom"/>
</dbReference>
<keyword evidence="14" id="KW-1185">Reference proteome</keyword>
<dbReference type="EMBL" id="BAABBW010000002">
    <property type="protein sequence ID" value="GAA4171811.1"/>
    <property type="molecule type" value="Genomic_DNA"/>
</dbReference>
<comment type="cofactor">
    <cofactor evidence="9">
        <name>Zn(2+)</name>
        <dbReference type="ChEBI" id="CHEBI:29105"/>
    </cofactor>
    <text evidence="9">Binds 2 Zn(2+) ions per monomer.</text>
</comment>
<evidence type="ECO:0000256" key="1">
    <source>
        <dbReference type="ARBA" id="ARBA00022490"/>
    </source>
</evidence>
<organism evidence="13 14">
    <name type="scientific">Gryllotalpicola koreensis</name>
    <dbReference type="NCBI Taxonomy" id="993086"/>
    <lineage>
        <taxon>Bacteria</taxon>
        <taxon>Bacillati</taxon>
        <taxon>Actinomycetota</taxon>
        <taxon>Actinomycetes</taxon>
        <taxon>Micrococcales</taxon>
        <taxon>Microbacteriaceae</taxon>
        <taxon>Gryllotalpicola</taxon>
    </lineage>
</organism>
<dbReference type="CDD" id="cd10747">
    <property type="entry name" value="DnaJ_C"/>
    <property type="match status" value="1"/>
</dbReference>
<feature type="binding site" evidence="9">
    <location>
        <position position="137"/>
    </location>
    <ligand>
        <name>Zn(2+)</name>
        <dbReference type="ChEBI" id="CHEBI:29105"/>
        <label>1</label>
    </ligand>
</feature>
<feature type="binding site" evidence="9">
    <location>
        <position position="157"/>
    </location>
    <ligand>
        <name>Zn(2+)</name>
        <dbReference type="ChEBI" id="CHEBI:29105"/>
        <label>2</label>
    </ligand>
</feature>
<dbReference type="Pfam" id="PF00684">
    <property type="entry name" value="DnaJ_CXXCXGXG"/>
    <property type="match status" value="1"/>
</dbReference>
<dbReference type="InterPro" id="IPR012724">
    <property type="entry name" value="DnaJ"/>
</dbReference>
<dbReference type="PANTHER" id="PTHR43096">
    <property type="entry name" value="DNAJ HOMOLOG 1, MITOCHONDRIAL-RELATED"/>
    <property type="match status" value="1"/>
</dbReference>
<comment type="subunit">
    <text evidence="9">Homodimer.</text>
</comment>
<comment type="caution">
    <text evidence="9">Lacks conserved residue(s) required for the propagation of feature annotation.</text>
</comment>
<dbReference type="PROSITE" id="PS00636">
    <property type="entry name" value="DNAJ_1"/>
    <property type="match status" value="1"/>
</dbReference>
<dbReference type="InterPro" id="IPR036410">
    <property type="entry name" value="HSP_DnaJ_Cys-rich_dom_sf"/>
</dbReference>
<comment type="function">
    <text evidence="9">Participates actively in the response to hyperosmotic and heat shock by preventing the aggregation of stress-denatured proteins and by disaggregating proteins, also in an autonomous, DnaK-independent fashion. Unfolded proteins bind initially to DnaJ; upon interaction with the DnaJ-bound protein, DnaK hydrolyzes its bound ATP, resulting in the formation of a stable complex. GrpE releases ADP from DnaK; ATP binding to DnaK triggers the release of the substrate protein, thus completing the reaction cycle. Several rounds of ATP-dependent interactions between DnaJ, DnaK and GrpE are required for fully efficient folding. Also involved, together with DnaK and GrpE, in the DNA replication of plasmids through activation of initiation proteins.</text>
</comment>
<dbReference type="Pfam" id="PF01556">
    <property type="entry name" value="DnaJ_C"/>
    <property type="match status" value="1"/>
</dbReference>
<dbReference type="Proteomes" id="UP001501079">
    <property type="component" value="Unassembled WGS sequence"/>
</dbReference>
<reference evidence="14" key="1">
    <citation type="journal article" date="2019" name="Int. J. Syst. Evol. Microbiol.">
        <title>The Global Catalogue of Microorganisms (GCM) 10K type strain sequencing project: providing services to taxonomists for standard genome sequencing and annotation.</title>
        <authorList>
            <consortium name="The Broad Institute Genomics Platform"/>
            <consortium name="The Broad Institute Genome Sequencing Center for Infectious Disease"/>
            <person name="Wu L."/>
            <person name="Ma J."/>
        </authorList>
    </citation>
    <scope>NUCLEOTIDE SEQUENCE [LARGE SCALE GENOMIC DNA]</scope>
    <source>
        <strain evidence="14">JCM 17591</strain>
    </source>
</reference>
<accession>A0ABP7ZW81</accession>
<dbReference type="Gene3D" id="1.10.287.110">
    <property type="entry name" value="DnaJ domain"/>
    <property type="match status" value="1"/>
</dbReference>
<dbReference type="CDD" id="cd10719">
    <property type="entry name" value="DnaJ_zf"/>
    <property type="match status" value="1"/>
</dbReference>
<dbReference type="Pfam" id="PF00226">
    <property type="entry name" value="DnaJ"/>
    <property type="match status" value="1"/>
</dbReference>
<dbReference type="InterPro" id="IPR018253">
    <property type="entry name" value="DnaJ_domain_CS"/>
</dbReference>
<keyword evidence="1 9" id="KW-0963">Cytoplasm</keyword>
<protein>
    <recommendedName>
        <fullName evidence="9">Chaperone protein DnaJ</fullName>
    </recommendedName>
</protein>
<feature type="domain" description="J" evidence="11">
    <location>
        <begin position="4"/>
        <end position="68"/>
    </location>
</feature>
<feature type="binding site" evidence="9">
    <location>
        <position position="140"/>
    </location>
    <ligand>
        <name>Zn(2+)</name>
        <dbReference type="ChEBI" id="CHEBI:29105"/>
        <label>1</label>
    </ligand>
</feature>
<dbReference type="SUPFAM" id="SSF46565">
    <property type="entry name" value="Chaperone J-domain"/>
    <property type="match status" value="1"/>
</dbReference>
<feature type="binding site" evidence="9">
    <location>
        <position position="194"/>
    </location>
    <ligand>
        <name>Zn(2+)</name>
        <dbReference type="ChEBI" id="CHEBI:29105"/>
        <label>1</label>
    </ligand>
</feature>
<comment type="domain">
    <text evidence="9">The J domain is necessary and sufficient to stimulate DnaK ATPase activity. Zinc center 1 plays an important role in the autonomous, DnaK-independent chaperone activity of DnaJ. Zinc center 2 is essential for interaction with DnaK and for DnaJ activity.</text>
</comment>
<dbReference type="InterPro" id="IPR036869">
    <property type="entry name" value="J_dom_sf"/>
</dbReference>
<evidence type="ECO:0000256" key="6">
    <source>
        <dbReference type="ARBA" id="ARBA00022833"/>
    </source>
</evidence>
<dbReference type="InterPro" id="IPR002939">
    <property type="entry name" value="DnaJ_C"/>
</dbReference>
<feature type="zinc finger region" description="CR-type" evidence="10">
    <location>
        <begin position="124"/>
        <end position="206"/>
    </location>
</feature>
<gene>
    <name evidence="9 13" type="primary">dnaJ</name>
    <name evidence="13" type="ORF">GCM10022287_11640</name>
</gene>
<dbReference type="PRINTS" id="PR00625">
    <property type="entry name" value="JDOMAIN"/>
</dbReference>
<dbReference type="SMART" id="SM00271">
    <property type="entry name" value="DnaJ"/>
    <property type="match status" value="1"/>
</dbReference>
<evidence type="ECO:0000256" key="2">
    <source>
        <dbReference type="ARBA" id="ARBA00022705"/>
    </source>
</evidence>
<keyword evidence="2 9" id="KW-0235">DNA replication</keyword>
<proteinExistence type="inferred from homology"/>
<dbReference type="HAMAP" id="MF_01152">
    <property type="entry name" value="DnaJ"/>
    <property type="match status" value="1"/>
</dbReference>
<feature type="binding site" evidence="9">
    <location>
        <position position="183"/>
    </location>
    <ligand>
        <name>Zn(2+)</name>
        <dbReference type="ChEBI" id="CHEBI:29105"/>
        <label>2</label>
    </ligand>
</feature>
<comment type="subcellular location">
    <subcellularLocation>
        <location evidence="9">Cytoplasm</location>
    </subcellularLocation>
</comment>
<dbReference type="Gene3D" id="2.10.230.10">
    <property type="entry name" value="Heat shock protein DnaJ, cysteine-rich domain"/>
    <property type="match status" value="1"/>
</dbReference>
<evidence type="ECO:0000313" key="13">
    <source>
        <dbReference type="EMBL" id="GAA4171811.1"/>
    </source>
</evidence>
<dbReference type="SUPFAM" id="SSF57938">
    <property type="entry name" value="DnaJ/Hsp40 cysteine-rich domain"/>
    <property type="match status" value="1"/>
</dbReference>
<evidence type="ECO:0000256" key="3">
    <source>
        <dbReference type="ARBA" id="ARBA00022723"/>
    </source>
</evidence>